<dbReference type="PROSITE" id="PS50157">
    <property type="entry name" value="ZINC_FINGER_C2H2_2"/>
    <property type="match status" value="1"/>
</dbReference>
<dbReference type="PANTHER" id="PTHR21385:SF0">
    <property type="entry name" value="RE51073P"/>
    <property type="match status" value="1"/>
</dbReference>
<keyword evidence="7" id="KW-1185">Reference proteome</keyword>
<keyword evidence="1" id="KW-0862">Zinc</keyword>
<feature type="compositionally biased region" description="Basic and acidic residues" evidence="2">
    <location>
        <begin position="228"/>
        <end position="240"/>
    </location>
</feature>
<keyword evidence="4" id="KW-0732">Signal</keyword>
<dbReference type="InterPro" id="IPR013087">
    <property type="entry name" value="Znf_C2H2_type"/>
</dbReference>
<feature type="chain" id="PRO_5041957048" description="C2H2-type domain-containing protein" evidence="4">
    <location>
        <begin position="28"/>
        <end position="565"/>
    </location>
</feature>
<keyword evidence="3" id="KW-1133">Transmembrane helix</keyword>
<dbReference type="EMBL" id="JAWZYT010002533">
    <property type="protein sequence ID" value="KAK4303763.1"/>
    <property type="molecule type" value="Genomic_DNA"/>
</dbReference>
<keyword evidence="1" id="KW-0863">Zinc-finger</keyword>
<evidence type="ECO:0000313" key="7">
    <source>
        <dbReference type="Proteomes" id="UP001292094"/>
    </source>
</evidence>
<keyword evidence="3" id="KW-0812">Transmembrane</keyword>
<evidence type="ECO:0000259" key="5">
    <source>
        <dbReference type="PROSITE" id="PS50157"/>
    </source>
</evidence>
<dbReference type="PROSITE" id="PS00028">
    <property type="entry name" value="ZINC_FINGER_C2H2_1"/>
    <property type="match status" value="1"/>
</dbReference>
<proteinExistence type="predicted"/>
<feature type="domain" description="C2H2-type" evidence="5">
    <location>
        <begin position="85"/>
        <end position="108"/>
    </location>
</feature>
<protein>
    <recommendedName>
        <fullName evidence="5">C2H2-type domain-containing protein</fullName>
    </recommendedName>
</protein>
<feature type="region of interest" description="Disordered" evidence="2">
    <location>
        <begin position="382"/>
        <end position="478"/>
    </location>
</feature>
<feature type="region of interest" description="Disordered" evidence="2">
    <location>
        <begin position="201"/>
        <end position="276"/>
    </location>
</feature>
<feature type="transmembrane region" description="Helical" evidence="3">
    <location>
        <begin position="353"/>
        <end position="378"/>
    </location>
</feature>
<reference evidence="6" key="1">
    <citation type="submission" date="2023-11" db="EMBL/GenBank/DDBJ databases">
        <title>Genome assemblies of two species of porcelain crab, Petrolisthes cinctipes and Petrolisthes manimaculis (Anomura: Porcellanidae).</title>
        <authorList>
            <person name="Angst P."/>
        </authorList>
    </citation>
    <scope>NUCLEOTIDE SEQUENCE</scope>
    <source>
        <strain evidence="6">PB745_02</strain>
        <tissue evidence="6">Gill</tissue>
    </source>
</reference>
<feature type="compositionally biased region" description="Polar residues" evidence="2">
    <location>
        <begin position="259"/>
        <end position="269"/>
    </location>
</feature>
<feature type="signal peptide" evidence="4">
    <location>
        <begin position="1"/>
        <end position="27"/>
    </location>
</feature>
<keyword evidence="3" id="KW-0472">Membrane</keyword>
<feature type="compositionally biased region" description="Polar residues" evidence="2">
    <location>
        <begin position="383"/>
        <end position="392"/>
    </location>
</feature>
<organism evidence="6 7">
    <name type="scientific">Petrolisthes manimaculis</name>
    <dbReference type="NCBI Taxonomy" id="1843537"/>
    <lineage>
        <taxon>Eukaryota</taxon>
        <taxon>Metazoa</taxon>
        <taxon>Ecdysozoa</taxon>
        <taxon>Arthropoda</taxon>
        <taxon>Crustacea</taxon>
        <taxon>Multicrustacea</taxon>
        <taxon>Malacostraca</taxon>
        <taxon>Eumalacostraca</taxon>
        <taxon>Eucarida</taxon>
        <taxon>Decapoda</taxon>
        <taxon>Pleocyemata</taxon>
        <taxon>Anomura</taxon>
        <taxon>Galatheoidea</taxon>
        <taxon>Porcellanidae</taxon>
        <taxon>Petrolisthes</taxon>
    </lineage>
</organism>
<evidence type="ECO:0000256" key="1">
    <source>
        <dbReference type="PROSITE-ProRule" id="PRU00042"/>
    </source>
</evidence>
<comment type="caution">
    <text evidence="6">The sequence shown here is derived from an EMBL/GenBank/DDBJ whole genome shotgun (WGS) entry which is preliminary data.</text>
</comment>
<gene>
    <name evidence="6" type="ORF">Pmani_024250</name>
</gene>
<dbReference type="GO" id="GO:0008270">
    <property type="term" value="F:zinc ion binding"/>
    <property type="evidence" value="ECO:0007669"/>
    <property type="project" value="UniProtKB-KW"/>
</dbReference>
<sequence>MAAYRRRLEVLVVLLLTLVPRPGPLLPRPPCTRDKASLVRKLVNKRWVPVLERYGVSLPLECPLHTDRDVFAQQEEAKIHAPPQWTCGLCGKSFYHEAHLDRHLDNRHEDYLNNGEDSVCLADFCDVMRCEVLLERLRDFEDAPPSPTALDLWHQPLLLSSPALHHPPSHSDQAVERALPRSLMRSPHSSQAWYQWTRQPRLRHSDPPHQAPPVPPTPIPAPDLSGRNAREDDGGGKEGDQEPGTGSCDNEEGDCSSVPEDTNNESDSVTGGPRELPLHPLHSWRDTCNEEHLAELRVKCQQLIQQCIGGLLLNLTLEQFKEVEGALSRAVCWYLTCERYWEAGTMEPPEFPWGLVTGLVLLLTLGVSLAYYIVWVLCESQDGGASNSSPRVSTTAEGTGGGGSGGGGGMSASSRTTKVRHAAAATESESECRDSGFNEGPLYPDVSDASHPPYSDFDGQSYRSRHYSEDSRLSYAPEDYPSNPHKYYITEERMFNYATTFMPNYEQRRLRRNRYNYLDDYDNYQEYRESDKYYDTSSLSREHSDSFIYVSYPPDVKKRFSENPR</sequence>
<dbReference type="PANTHER" id="PTHR21385">
    <property type="entry name" value="ZINC FINGER PROTEIN-RELATED"/>
    <property type="match status" value="1"/>
</dbReference>
<evidence type="ECO:0000256" key="3">
    <source>
        <dbReference type="SAM" id="Phobius"/>
    </source>
</evidence>
<dbReference type="AlphaFoldDB" id="A0AAE1P8L6"/>
<evidence type="ECO:0000256" key="4">
    <source>
        <dbReference type="SAM" id="SignalP"/>
    </source>
</evidence>
<name>A0AAE1P8L6_9EUCA</name>
<dbReference type="Proteomes" id="UP001292094">
    <property type="component" value="Unassembled WGS sequence"/>
</dbReference>
<evidence type="ECO:0000256" key="2">
    <source>
        <dbReference type="SAM" id="MobiDB-lite"/>
    </source>
</evidence>
<feature type="compositionally biased region" description="Pro residues" evidence="2">
    <location>
        <begin position="209"/>
        <end position="221"/>
    </location>
</feature>
<feature type="compositionally biased region" description="Gly residues" evidence="2">
    <location>
        <begin position="398"/>
        <end position="410"/>
    </location>
</feature>
<keyword evidence="1" id="KW-0479">Metal-binding</keyword>
<evidence type="ECO:0000313" key="6">
    <source>
        <dbReference type="EMBL" id="KAK4303763.1"/>
    </source>
</evidence>
<accession>A0AAE1P8L6</accession>